<dbReference type="Pfam" id="PF01656">
    <property type="entry name" value="CbiA"/>
    <property type="match status" value="1"/>
</dbReference>
<dbReference type="InterPro" id="IPR027417">
    <property type="entry name" value="P-loop_NTPase"/>
</dbReference>
<gene>
    <name evidence="2" type="ORF">D0T12_10725</name>
</gene>
<dbReference type="OrthoDB" id="3425679at2"/>
<dbReference type="Gene3D" id="3.40.50.300">
    <property type="entry name" value="P-loop containing nucleotide triphosphate hydrolases"/>
    <property type="match status" value="1"/>
</dbReference>
<keyword evidence="3" id="KW-1185">Reference proteome</keyword>
<dbReference type="EMBL" id="QVNQ01000003">
    <property type="protein sequence ID" value="RFS85498.1"/>
    <property type="molecule type" value="Genomic_DNA"/>
</dbReference>
<organism evidence="2 3">
    <name type="scientific">Actinomadura spongiicola</name>
    <dbReference type="NCBI Taxonomy" id="2303421"/>
    <lineage>
        <taxon>Bacteria</taxon>
        <taxon>Bacillati</taxon>
        <taxon>Actinomycetota</taxon>
        <taxon>Actinomycetes</taxon>
        <taxon>Streptosporangiales</taxon>
        <taxon>Thermomonosporaceae</taxon>
        <taxon>Actinomadura</taxon>
    </lineage>
</organism>
<dbReference type="AlphaFoldDB" id="A0A372GJF4"/>
<proteinExistence type="predicted"/>
<dbReference type="RefSeq" id="WP_117399354.1">
    <property type="nucleotide sequence ID" value="NZ_QVNQ01000003.1"/>
</dbReference>
<dbReference type="GO" id="GO:0009898">
    <property type="term" value="C:cytoplasmic side of plasma membrane"/>
    <property type="evidence" value="ECO:0007669"/>
    <property type="project" value="TreeGrafter"/>
</dbReference>
<dbReference type="PANTHER" id="PTHR43384">
    <property type="entry name" value="SEPTUM SITE-DETERMINING PROTEIN MIND HOMOLOG, CHLOROPLASTIC-RELATED"/>
    <property type="match status" value="1"/>
</dbReference>
<name>A0A372GJF4_9ACTN</name>
<protein>
    <recommendedName>
        <fullName evidence="1">CobQ/CobB/MinD/ParA nucleotide binding domain-containing protein</fullName>
    </recommendedName>
</protein>
<dbReference type="InterPro" id="IPR050625">
    <property type="entry name" value="ParA/MinD_ATPase"/>
</dbReference>
<dbReference type="InterPro" id="IPR002586">
    <property type="entry name" value="CobQ/CobB/MinD/ParA_Nub-bd_dom"/>
</dbReference>
<evidence type="ECO:0000259" key="1">
    <source>
        <dbReference type="Pfam" id="PF01656"/>
    </source>
</evidence>
<reference evidence="2 3" key="1">
    <citation type="submission" date="2018-08" db="EMBL/GenBank/DDBJ databases">
        <title>Actinomadura spongicola sp. nov., isolated from marine sponge Leucetta chagosensis.</title>
        <authorList>
            <person name="Li L."/>
            <person name="Lin H.W."/>
        </authorList>
    </citation>
    <scope>NUCLEOTIDE SEQUENCE [LARGE SCALE GENOMIC DNA]</scope>
    <source>
        <strain evidence="2 3">LHW52907</strain>
    </source>
</reference>
<feature type="domain" description="CobQ/CobB/MinD/ParA nucleotide binding" evidence="1">
    <location>
        <begin position="60"/>
        <end position="207"/>
    </location>
</feature>
<evidence type="ECO:0000313" key="3">
    <source>
        <dbReference type="Proteomes" id="UP000262882"/>
    </source>
</evidence>
<sequence>MPVPPPVPPEELERGTVHGDSLLRRVSRGAVRPFRPSDDVQALAEHGAWIQHPVTTGRRIAVTGLRGGAGKSTVAALLASVFARYRQDRVLALDVDPELGSLPLRLGAPPRHTPADLAGLDLGAVPFEEVEPRLTRLGESLWALPGHRGTMGGGMNGDVYRAVGIPLSRFFGIAVTDCGAGISTDLHRTVLSAAHAQVLVTPATVDGAASVGRALDWMNASGFEGLVSRTVVVFAVQSPHLKRLADVRKAGEILAEAGVASIRLQFDRQLAAGSVLDTGRLAYATRVTAVSIAAEALRRALTA</sequence>
<evidence type="ECO:0000313" key="2">
    <source>
        <dbReference type="EMBL" id="RFS85498.1"/>
    </source>
</evidence>
<dbReference type="GO" id="GO:0016887">
    <property type="term" value="F:ATP hydrolysis activity"/>
    <property type="evidence" value="ECO:0007669"/>
    <property type="project" value="TreeGrafter"/>
</dbReference>
<dbReference type="Proteomes" id="UP000262882">
    <property type="component" value="Unassembled WGS sequence"/>
</dbReference>
<comment type="caution">
    <text evidence="2">The sequence shown here is derived from an EMBL/GenBank/DDBJ whole genome shotgun (WGS) entry which is preliminary data.</text>
</comment>
<dbReference type="SUPFAM" id="SSF52540">
    <property type="entry name" value="P-loop containing nucleoside triphosphate hydrolases"/>
    <property type="match status" value="1"/>
</dbReference>
<dbReference type="GO" id="GO:0051782">
    <property type="term" value="P:negative regulation of cell division"/>
    <property type="evidence" value="ECO:0007669"/>
    <property type="project" value="TreeGrafter"/>
</dbReference>
<dbReference type="PANTHER" id="PTHR43384:SF14">
    <property type="entry name" value="ESX-1 SECRETION-ASSOCIATED PROTEIN ESPI"/>
    <property type="match status" value="1"/>
</dbReference>
<accession>A0A372GJF4</accession>
<dbReference type="GO" id="GO:0005524">
    <property type="term" value="F:ATP binding"/>
    <property type="evidence" value="ECO:0007669"/>
    <property type="project" value="TreeGrafter"/>
</dbReference>
<dbReference type="GO" id="GO:0005829">
    <property type="term" value="C:cytosol"/>
    <property type="evidence" value="ECO:0007669"/>
    <property type="project" value="TreeGrafter"/>
</dbReference>